<keyword evidence="7 8" id="KW-0472">Membrane</keyword>
<dbReference type="AlphaFoldDB" id="A0A6N4SQ19"/>
<dbReference type="InterPro" id="IPR001036">
    <property type="entry name" value="Acrflvin-R"/>
</dbReference>
<dbReference type="Gene3D" id="3.30.70.1320">
    <property type="entry name" value="Multidrug efflux transporter AcrB pore domain like"/>
    <property type="match status" value="1"/>
</dbReference>
<comment type="subcellular location">
    <subcellularLocation>
        <location evidence="1">Cell inner membrane</location>
        <topology evidence="1">Multi-pass membrane protein</topology>
    </subcellularLocation>
</comment>
<organism evidence="9 10">
    <name type="scientific">Cytophaga hutchinsonii (strain ATCC 33406 / DSM 1761 / CIP 103989 / NBRC 15051 / NCIMB 9469 / D465)</name>
    <dbReference type="NCBI Taxonomy" id="269798"/>
    <lineage>
        <taxon>Bacteria</taxon>
        <taxon>Pseudomonadati</taxon>
        <taxon>Bacteroidota</taxon>
        <taxon>Cytophagia</taxon>
        <taxon>Cytophagales</taxon>
        <taxon>Cytophagaceae</taxon>
        <taxon>Cytophaga</taxon>
    </lineage>
</organism>
<dbReference type="Gene3D" id="1.20.1640.10">
    <property type="entry name" value="Multidrug efflux transporter AcrB transmembrane domain"/>
    <property type="match status" value="2"/>
</dbReference>
<protein>
    <submittedName>
        <fullName evidence="9">Acriflavine resistance protein</fullName>
    </submittedName>
</protein>
<feature type="transmembrane region" description="Helical" evidence="8">
    <location>
        <begin position="854"/>
        <end position="872"/>
    </location>
</feature>
<feature type="transmembrane region" description="Helical" evidence="8">
    <location>
        <begin position="12"/>
        <end position="29"/>
    </location>
</feature>
<feature type="transmembrane region" description="Helical" evidence="8">
    <location>
        <begin position="879"/>
        <end position="899"/>
    </location>
</feature>
<dbReference type="PANTHER" id="PTHR32063">
    <property type="match status" value="1"/>
</dbReference>
<dbReference type="InterPro" id="IPR027463">
    <property type="entry name" value="AcrB_DN_DC_subdom"/>
</dbReference>
<evidence type="ECO:0000256" key="1">
    <source>
        <dbReference type="ARBA" id="ARBA00004429"/>
    </source>
</evidence>
<feature type="transmembrane region" description="Helical" evidence="8">
    <location>
        <begin position="386"/>
        <end position="411"/>
    </location>
</feature>
<dbReference type="SUPFAM" id="SSF82693">
    <property type="entry name" value="Multidrug efflux transporter AcrB pore domain, PN1, PN2, PC1 and PC2 subdomains"/>
    <property type="match status" value="3"/>
</dbReference>
<feature type="transmembrane region" description="Helical" evidence="8">
    <location>
        <begin position="981"/>
        <end position="1005"/>
    </location>
</feature>
<feature type="transmembrane region" description="Helical" evidence="8">
    <location>
        <begin position="463"/>
        <end position="489"/>
    </location>
</feature>
<dbReference type="SUPFAM" id="SSF82714">
    <property type="entry name" value="Multidrug efflux transporter AcrB TolC docking domain, DN and DC subdomains"/>
    <property type="match status" value="2"/>
</dbReference>
<dbReference type="GO" id="GO:0042910">
    <property type="term" value="F:xenobiotic transmembrane transporter activity"/>
    <property type="evidence" value="ECO:0007669"/>
    <property type="project" value="TreeGrafter"/>
</dbReference>
<feature type="transmembrane region" description="Helical" evidence="8">
    <location>
        <begin position="954"/>
        <end position="975"/>
    </location>
</feature>
<gene>
    <name evidence="9" type="primary">acrB</name>
    <name evidence="9" type="ordered locus">CHU_1146</name>
</gene>
<keyword evidence="6 8" id="KW-1133">Transmembrane helix</keyword>
<keyword evidence="5 8" id="KW-0812">Transmembrane</keyword>
<feature type="transmembrane region" description="Helical" evidence="8">
    <location>
        <begin position="334"/>
        <end position="353"/>
    </location>
</feature>
<evidence type="ECO:0000256" key="2">
    <source>
        <dbReference type="ARBA" id="ARBA00022448"/>
    </source>
</evidence>
<dbReference type="SUPFAM" id="SSF82866">
    <property type="entry name" value="Multidrug efflux transporter AcrB transmembrane domain"/>
    <property type="match status" value="2"/>
</dbReference>
<dbReference type="GO" id="GO:0005886">
    <property type="term" value="C:plasma membrane"/>
    <property type="evidence" value="ECO:0007669"/>
    <property type="project" value="UniProtKB-SubCell"/>
</dbReference>
<accession>A0A6N4SQ19</accession>
<keyword evidence="3" id="KW-1003">Cell membrane</keyword>
<dbReference type="FunFam" id="1.20.1640.10:FF:000001">
    <property type="entry name" value="Efflux pump membrane transporter"/>
    <property type="match status" value="1"/>
</dbReference>
<keyword evidence="2" id="KW-0813">Transport</keyword>
<keyword evidence="4" id="KW-0997">Cell inner membrane</keyword>
<dbReference type="PANTHER" id="PTHR32063:SF28">
    <property type="entry name" value="BLR2861 PROTEIN"/>
    <property type="match status" value="1"/>
</dbReference>
<evidence type="ECO:0000256" key="6">
    <source>
        <dbReference type="ARBA" id="ARBA00022989"/>
    </source>
</evidence>
<proteinExistence type="predicted"/>
<sequence>MSLSTISIKRPVLTIVMNGIILLFGYLGYQKLGIREFPVIDPPVVSIRVGYAGASAEVIESQITYPLEKAINGIEGVKSIASSSSIGSSNISVEFELGIDMETATNDVRDKVSQAQRSLPQDLDGPPVISKNNNLSEYIIAMTVTNKSLTDLEICEYADDVLIPRLQTIPGVSTVQLMGEKKYAMRLWLDPIKLEAYGVTLQDVKQALDKENVELPAGRLEGNSTELTVKANAKFSNAYGFDNMIIRSENNRVVRLQDVGYAELGAENEQSSYRINGVPSTACILIPQPGANHVEIAKEFYKRYEQLKTELPAEYELSISNDMTRFVTKSIHEVIETLFIAVLLVVIIIYLFFRDWSVALRPLIDIPVSLIGTFFIMYLFGFSINILTLLAIVLSTGLVVDDGIVVTENIYKKMELGMNPFQAAIDGANEIVFAVISTSVTLIAIFLPIIFMEGFVGKLFMEFGIVVASSIFISIFVSLTLTPMLNAWLVKDVHKKTRFYEKTEPFFVALNESYRKSLQQFMKKRWLAFFILGIAMVLTVFVWKALPAEIAPLEDRSMIRITITTPEGASFEYTDDFMLRFSKTIMDSVPEKFLVLTITGAGFGSGSTNAGLCRIPLVDRSERDRSQQEITDQLNRIVKKFPEAKIQVGQEQTINTGFRGLPVQYIIQAPTFEKLREVLPKFMEEAQKKPAFSIVDVNLKFNRPEVQVLINREKARNVGVTVTDIAQSLQLALSGQRLGFFNRSGKQYQVIGQFDRRNRNETVDLKNIYVRSNAGILISLDNLVELQEASSPPQLFRYNRYMSATVSAGLASGYTIGDGLKAMDEVSDQLLDKSFSTALQGPSRDFVESSSNTSSVFILALLLVYMILAAQFESFIDPFIIMLTVPLAIGGGVFSLWYFNQTNNLFSQIGLIMLIGLVTKNGILIVEFANQLKQEGLSIAESVVEASVARLRPILMTSIATALGALPIAVAFGAASKSRTGMGIVIVGGLLISLALTLYVIPAVYSYFSRAAKKDVNVHDKVNVVT</sequence>
<feature type="transmembrane region" description="Helical" evidence="8">
    <location>
        <begin position="526"/>
        <end position="546"/>
    </location>
</feature>
<evidence type="ECO:0000256" key="8">
    <source>
        <dbReference type="SAM" id="Phobius"/>
    </source>
</evidence>
<dbReference type="FunFam" id="3.30.70.1430:FF:000001">
    <property type="entry name" value="Efflux pump membrane transporter"/>
    <property type="match status" value="1"/>
</dbReference>
<feature type="transmembrane region" description="Helical" evidence="8">
    <location>
        <begin position="905"/>
        <end position="926"/>
    </location>
</feature>
<evidence type="ECO:0000256" key="4">
    <source>
        <dbReference type="ARBA" id="ARBA00022519"/>
    </source>
</evidence>
<dbReference type="Pfam" id="PF00873">
    <property type="entry name" value="ACR_tran"/>
    <property type="match status" value="1"/>
</dbReference>
<name>A0A6N4SQ19_CYTH3</name>
<dbReference type="Gene3D" id="3.30.2090.10">
    <property type="entry name" value="Multidrug efflux transporter AcrB TolC docking domain, DN and DC subdomains"/>
    <property type="match status" value="2"/>
</dbReference>
<keyword evidence="10" id="KW-1185">Reference proteome</keyword>
<dbReference type="OrthoDB" id="9758234at2"/>
<evidence type="ECO:0000313" key="10">
    <source>
        <dbReference type="Proteomes" id="UP000001822"/>
    </source>
</evidence>
<evidence type="ECO:0000256" key="3">
    <source>
        <dbReference type="ARBA" id="ARBA00022475"/>
    </source>
</evidence>
<dbReference type="KEGG" id="chu:CHU_1146"/>
<evidence type="ECO:0000313" key="9">
    <source>
        <dbReference type="EMBL" id="ABG58421.1"/>
    </source>
</evidence>
<dbReference type="PRINTS" id="PR00702">
    <property type="entry name" value="ACRIFLAVINRP"/>
</dbReference>
<feature type="transmembrane region" description="Helical" evidence="8">
    <location>
        <begin position="431"/>
        <end position="451"/>
    </location>
</feature>
<reference evidence="9 10" key="1">
    <citation type="journal article" date="2007" name="Appl. Environ. Microbiol.">
        <title>Genome sequence of the cellulolytic gliding bacterium Cytophaga hutchinsonii.</title>
        <authorList>
            <person name="Xie G."/>
            <person name="Bruce D.C."/>
            <person name="Challacombe J.F."/>
            <person name="Chertkov O."/>
            <person name="Detter J.C."/>
            <person name="Gilna P."/>
            <person name="Han C.S."/>
            <person name="Lucas S."/>
            <person name="Misra M."/>
            <person name="Myers G.L."/>
            <person name="Richardson P."/>
            <person name="Tapia R."/>
            <person name="Thayer N."/>
            <person name="Thompson L.S."/>
            <person name="Brettin T.S."/>
            <person name="Henrissat B."/>
            <person name="Wilson D.B."/>
            <person name="McBride M.J."/>
        </authorList>
    </citation>
    <scope>NUCLEOTIDE SEQUENCE [LARGE SCALE GENOMIC DNA]</scope>
    <source>
        <strain evidence="10">ATCC 33406 / DSM 1761 / CIP 103989 / NBRC 15051 / NCIMB 9469 / D465</strain>
    </source>
</reference>
<dbReference type="RefSeq" id="WP_011584536.1">
    <property type="nucleotide sequence ID" value="NC_008255.1"/>
</dbReference>
<dbReference type="Proteomes" id="UP000001822">
    <property type="component" value="Chromosome"/>
</dbReference>
<evidence type="ECO:0000256" key="7">
    <source>
        <dbReference type="ARBA" id="ARBA00023136"/>
    </source>
</evidence>
<dbReference type="EMBL" id="CP000383">
    <property type="protein sequence ID" value="ABG58421.1"/>
    <property type="molecule type" value="Genomic_DNA"/>
</dbReference>
<dbReference type="Gene3D" id="3.30.70.1440">
    <property type="entry name" value="Multidrug efflux transporter AcrB pore domain"/>
    <property type="match status" value="1"/>
</dbReference>
<dbReference type="Gene3D" id="3.30.70.1430">
    <property type="entry name" value="Multidrug efflux transporter AcrB pore domain"/>
    <property type="match status" value="2"/>
</dbReference>
<feature type="transmembrane region" description="Helical" evidence="8">
    <location>
        <begin position="360"/>
        <end position="380"/>
    </location>
</feature>
<evidence type="ECO:0000256" key="5">
    <source>
        <dbReference type="ARBA" id="ARBA00022692"/>
    </source>
</evidence>